<keyword evidence="2" id="KW-1185">Reference proteome</keyword>
<name>A0A8B7N405_HYAAZ</name>
<dbReference type="RefSeq" id="XP_018008118.1">
    <property type="nucleotide sequence ID" value="XM_018152629.2"/>
</dbReference>
<dbReference type="AlphaFoldDB" id="A0A8B7N405"/>
<dbReference type="OrthoDB" id="551896at2759"/>
<sequence length="144" mass="16539">MGLVYTTLLTSAGMLCEMKYRHSVLAAISRPYFLAVESTWLCQMAFILFPQFGGTLDNEDPIQIMTVSMLFNWHFAGNIALVGILATIAHLQVRRKTPDQILKHLEKDLCEARRHSKNRNCRRSSEYMVMINEEEKEELSIVSD</sequence>
<dbReference type="PANTHER" id="PTHR16007:SF15">
    <property type="entry name" value="TRANSMEMBRANE PROTEIN 45B"/>
    <property type="match status" value="1"/>
</dbReference>
<evidence type="ECO:0000313" key="2">
    <source>
        <dbReference type="Proteomes" id="UP000694843"/>
    </source>
</evidence>
<dbReference type="Proteomes" id="UP000694843">
    <property type="component" value="Unplaced"/>
</dbReference>
<proteinExistence type="predicted"/>
<evidence type="ECO:0000256" key="1">
    <source>
        <dbReference type="SAM" id="Phobius"/>
    </source>
</evidence>
<keyword evidence="1" id="KW-1133">Transmembrane helix</keyword>
<organism evidence="2 3">
    <name type="scientific">Hyalella azteca</name>
    <name type="common">Amphipod</name>
    <dbReference type="NCBI Taxonomy" id="294128"/>
    <lineage>
        <taxon>Eukaryota</taxon>
        <taxon>Metazoa</taxon>
        <taxon>Ecdysozoa</taxon>
        <taxon>Arthropoda</taxon>
        <taxon>Crustacea</taxon>
        <taxon>Multicrustacea</taxon>
        <taxon>Malacostraca</taxon>
        <taxon>Eumalacostraca</taxon>
        <taxon>Peracarida</taxon>
        <taxon>Amphipoda</taxon>
        <taxon>Senticaudata</taxon>
        <taxon>Talitrida</taxon>
        <taxon>Talitroidea</taxon>
        <taxon>Hyalellidae</taxon>
        <taxon>Hyalella</taxon>
    </lineage>
</organism>
<accession>A0A8B7N405</accession>
<protein>
    <submittedName>
        <fullName evidence="3">Transmembrane protein 45A</fullName>
    </submittedName>
</protein>
<dbReference type="InterPro" id="IPR042127">
    <property type="entry name" value="TMEM45"/>
</dbReference>
<dbReference type="KEGG" id="hazt:108665824"/>
<evidence type="ECO:0000313" key="3">
    <source>
        <dbReference type="RefSeq" id="XP_018008118.1"/>
    </source>
</evidence>
<feature type="transmembrane region" description="Helical" evidence="1">
    <location>
        <begin position="32"/>
        <end position="53"/>
    </location>
</feature>
<feature type="transmembrane region" description="Helical" evidence="1">
    <location>
        <begin position="73"/>
        <end position="93"/>
    </location>
</feature>
<dbReference type="PANTHER" id="PTHR16007">
    <property type="entry name" value="EPIDIDYMAL MEMBRANE PROTEIN E9-RELATED"/>
    <property type="match status" value="1"/>
</dbReference>
<keyword evidence="1" id="KW-0472">Membrane</keyword>
<keyword evidence="1 3" id="KW-0812">Transmembrane</keyword>
<dbReference type="GeneID" id="108665824"/>
<gene>
    <name evidence="3" type="primary">LOC108665824</name>
</gene>
<reference evidence="3" key="1">
    <citation type="submission" date="2025-08" db="UniProtKB">
        <authorList>
            <consortium name="RefSeq"/>
        </authorList>
    </citation>
    <scope>IDENTIFICATION</scope>
    <source>
        <tissue evidence="3">Whole organism</tissue>
    </source>
</reference>